<feature type="region of interest" description="Disordered" evidence="1">
    <location>
        <begin position="194"/>
        <end position="236"/>
    </location>
</feature>
<dbReference type="PANTHER" id="PTHR34438:SF1">
    <property type="entry name" value="CHROMOSOME 2 OPEN READING FRAME 81"/>
    <property type="match status" value="1"/>
</dbReference>
<dbReference type="PANTHER" id="PTHR34438">
    <property type="entry name" value="SI:DKEY-97L20.6"/>
    <property type="match status" value="1"/>
</dbReference>
<dbReference type="AlphaFoldDB" id="A0A665T8K3"/>
<reference evidence="2" key="2">
    <citation type="submission" date="2025-08" db="UniProtKB">
        <authorList>
            <consortium name="Ensembl"/>
        </authorList>
    </citation>
    <scope>IDENTIFICATION</scope>
</reference>
<organism evidence="2 3">
    <name type="scientific">Echeneis naucrates</name>
    <name type="common">Live sharksucker</name>
    <dbReference type="NCBI Taxonomy" id="173247"/>
    <lineage>
        <taxon>Eukaryota</taxon>
        <taxon>Metazoa</taxon>
        <taxon>Chordata</taxon>
        <taxon>Craniata</taxon>
        <taxon>Vertebrata</taxon>
        <taxon>Euteleostomi</taxon>
        <taxon>Actinopterygii</taxon>
        <taxon>Neopterygii</taxon>
        <taxon>Teleostei</taxon>
        <taxon>Neoteleostei</taxon>
        <taxon>Acanthomorphata</taxon>
        <taxon>Carangaria</taxon>
        <taxon>Carangiformes</taxon>
        <taxon>Echeneidae</taxon>
        <taxon>Echeneis</taxon>
    </lineage>
</organism>
<proteinExistence type="predicted"/>
<dbReference type="InParanoid" id="A0A665T8K3"/>
<feature type="compositionally biased region" description="Basic and acidic residues" evidence="1">
    <location>
        <begin position="203"/>
        <end position="214"/>
    </location>
</feature>
<dbReference type="Pfam" id="PF15479">
    <property type="entry name" value="DUF4639"/>
    <property type="match status" value="1"/>
</dbReference>
<accession>A0A665T8K3</accession>
<keyword evidence="3" id="KW-1185">Reference proteome</keyword>
<name>A0A665T8K3_ECHNA</name>
<reference evidence="2" key="1">
    <citation type="submission" date="2021-04" db="EMBL/GenBank/DDBJ databases">
        <authorList>
            <consortium name="Wellcome Sanger Institute Data Sharing"/>
        </authorList>
    </citation>
    <scope>NUCLEOTIDE SEQUENCE [LARGE SCALE GENOMIC DNA]</scope>
</reference>
<reference evidence="2" key="3">
    <citation type="submission" date="2025-09" db="UniProtKB">
        <authorList>
            <consortium name="Ensembl"/>
        </authorList>
    </citation>
    <scope>IDENTIFICATION</scope>
</reference>
<evidence type="ECO:0000313" key="3">
    <source>
        <dbReference type="Proteomes" id="UP000472264"/>
    </source>
</evidence>
<protein>
    <submittedName>
        <fullName evidence="2">Uncharacterized protein</fullName>
    </submittedName>
</protein>
<dbReference type="Proteomes" id="UP000472264">
    <property type="component" value="Chromosome 9"/>
</dbReference>
<dbReference type="OMA" id="AQWTDML"/>
<feature type="region of interest" description="Disordered" evidence="1">
    <location>
        <begin position="1"/>
        <end position="30"/>
    </location>
</feature>
<sequence>MPRSAARSQTDRSRRMSAVQMSPPPPQELEVEGVIPGRLTLAQWTDMMAQEDAEEAVGELMDELMSRVMEGCLKVYIERQLAPFSASWAMNYLTQILQQQILCPDEGEGPEGVCETEDSEPVATIPDAWAQGCVPVVSAIPRPHPVEEQVLLNFFFNVKSSLHIYLLYEADILLVPAQTEAQVNHKCKLSLRNSSPMQYENETSPREPASDKQCRVLSPRPPPKTDRKKRQQVSLLPKPVPDKLLPVLSCSAEKTNVDIHVRNRVYSIYGHMTGPLHQPKNCQSIPKLDPSCLPQHSIFPQYEIVDKNYTTPNHKKPSGLSKLEQKYSKRQTERSVTTLTLLTSSKDQQAKLQRRNEADVLKKISPSRHRREGTGFSSSLRLDTMVLSKGVSLQDSQAVDSPLKCTPLSLSIKLRPIRSDIAVPLFSADQLTAGQPPQVTPLFHSENYAN</sequence>
<evidence type="ECO:0000313" key="2">
    <source>
        <dbReference type="Ensembl" id="ENSENLP00000002062.1"/>
    </source>
</evidence>
<evidence type="ECO:0000256" key="1">
    <source>
        <dbReference type="SAM" id="MobiDB-lite"/>
    </source>
</evidence>
<dbReference type="InterPro" id="IPR028042">
    <property type="entry name" value="DUF4639"/>
</dbReference>
<dbReference type="Ensembl" id="ENSENLT00000002235.1">
    <property type="protein sequence ID" value="ENSENLP00000002062.1"/>
    <property type="gene ID" value="ENSENLG00000001118.1"/>
</dbReference>